<evidence type="ECO:0000256" key="2">
    <source>
        <dbReference type="ARBA" id="ARBA00022795"/>
    </source>
</evidence>
<sequence>MKVDSSLYLSSQNQVKEGGSNLDKDAFLKILMTQLQNQDPMNPMEDKEFISQMATFSQLEQSTNMSSSLEKMIEQQSFTNFLQYSNLIGKSVDYAEYANGEYQGEANGVIDSVAKEGDQVVMKLNDGSKISADQLIQISQGNSGVNEDES</sequence>
<dbReference type="EMBL" id="PJNH01000001">
    <property type="protein sequence ID" value="PKR78624.1"/>
    <property type="molecule type" value="Genomic_DNA"/>
</dbReference>
<keyword evidence="3" id="KW-0282">Flagellum</keyword>
<keyword evidence="4" id="KW-1185">Reference proteome</keyword>
<dbReference type="OrthoDB" id="280334at2"/>
<dbReference type="NCBIfam" id="NF007197">
    <property type="entry name" value="PRK09618.1"/>
    <property type="match status" value="1"/>
</dbReference>
<organism evidence="3 4">
    <name type="scientific">Halalkalibacillus sediminis</name>
    <dbReference type="NCBI Taxonomy" id="2018042"/>
    <lineage>
        <taxon>Bacteria</taxon>
        <taxon>Bacillati</taxon>
        <taxon>Bacillota</taxon>
        <taxon>Bacilli</taxon>
        <taxon>Bacillales</taxon>
        <taxon>Bacillaceae</taxon>
        <taxon>Halalkalibacillus</taxon>
    </lineage>
</organism>
<accession>A0A2I0QWD4</accession>
<keyword evidence="3" id="KW-0969">Cilium</keyword>
<proteinExistence type="inferred from homology"/>
<evidence type="ECO:0000313" key="4">
    <source>
        <dbReference type="Proteomes" id="UP000243524"/>
    </source>
</evidence>
<dbReference type="GO" id="GO:0044781">
    <property type="term" value="P:bacterial-type flagellum organization"/>
    <property type="evidence" value="ECO:0007669"/>
    <property type="project" value="UniProtKB-KW"/>
</dbReference>
<reference evidence="3 4" key="1">
    <citation type="submission" date="2017-06" db="EMBL/GenBank/DDBJ databases">
        <title>the draft geome sequence of Illustriluteabacillus marina B3227.</title>
        <authorList>
            <person name="He R.-H."/>
            <person name="Du Z.-J."/>
        </authorList>
    </citation>
    <scope>NUCLEOTIDE SEQUENCE [LARGE SCALE GENOMIC DNA]</scope>
    <source>
        <strain evidence="3 4">B3227</strain>
    </source>
</reference>
<protein>
    <submittedName>
        <fullName evidence="3">Flagellar hook assembly protein FlgD</fullName>
    </submittedName>
</protein>
<evidence type="ECO:0000313" key="3">
    <source>
        <dbReference type="EMBL" id="PKR78624.1"/>
    </source>
</evidence>
<name>A0A2I0QWD4_9BACI</name>
<evidence type="ECO:0000256" key="1">
    <source>
        <dbReference type="ARBA" id="ARBA00010577"/>
    </source>
</evidence>
<dbReference type="Pfam" id="PF03963">
    <property type="entry name" value="FlgD"/>
    <property type="match status" value="1"/>
</dbReference>
<dbReference type="AlphaFoldDB" id="A0A2I0QWD4"/>
<dbReference type="Proteomes" id="UP000243524">
    <property type="component" value="Unassembled WGS sequence"/>
</dbReference>
<comment type="caution">
    <text evidence="3">The sequence shown here is derived from an EMBL/GenBank/DDBJ whole genome shotgun (WGS) entry which is preliminary data.</text>
</comment>
<dbReference type="RefSeq" id="WP_101330367.1">
    <property type="nucleotide sequence ID" value="NZ_PJNH01000001.1"/>
</dbReference>
<dbReference type="InterPro" id="IPR005648">
    <property type="entry name" value="FlgD"/>
</dbReference>
<keyword evidence="2" id="KW-1005">Bacterial flagellum biogenesis</keyword>
<keyword evidence="3" id="KW-0966">Cell projection</keyword>
<comment type="similarity">
    <text evidence="1">Belongs to the FlgD family.</text>
</comment>
<gene>
    <name evidence="3" type="ORF">CEY16_02385</name>
</gene>